<evidence type="ECO:0008006" key="3">
    <source>
        <dbReference type="Google" id="ProtNLM"/>
    </source>
</evidence>
<gene>
    <name evidence="1" type="ORF">BT63DRAFT_150990</name>
</gene>
<name>A0A6A6UN83_9PEZI</name>
<keyword evidence="2" id="KW-1185">Reference proteome</keyword>
<accession>A0A6A6UN83</accession>
<organism evidence="1 2">
    <name type="scientific">Microthyrium microscopicum</name>
    <dbReference type="NCBI Taxonomy" id="703497"/>
    <lineage>
        <taxon>Eukaryota</taxon>
        <taxon>Fungi</taxon>
        <taxon>Dikarya</taxon>
        <taxon>Ascomycota</taxon>
        <taxon>Pezizomycotina</taxon>
        <taxon>Dothideomycetes</taxon>
        <taxon>Dothideomycetes incertae sedis</taxon>
        <taxon>Microthyriales</taxon>
        <taxon>Microthyriaceae</taxon>
        <taxon>Microthyrium</taxon>
    </lineage>
</organism>
<dbReference type="EMBL" id="MU004231">
    <property type="protein sequence ID" value="KAF2673240.1"/>
    <property type="molecule type" value="Genomic_DNA"/>
</dbReference>
<evidence type="ECO:0000313" key="1">
    <source>
        <dbReference type="EMBL" id="KAF2673240.1"/>
    </source>
</evidence>
<sequence>MASNTAESIDFSQTTLGKTLGDWKLLGSMGEQCRTHEDMRKCRLTTFCLPSSTFPFLRLPLEIRHMVYHFAQAATLESLRATSQQLQQESDDFAASHKTFYLDFEYKPRETDMLADQARSIRAICHVRKVKPQLQTALEILKQLYAPIKKRGAITTPDFPFTFAIRATHKITKLAILCENFSHEYPQCCSHGRVSRRLCLHDIELMFPSLKCLTHIQPITEWHRMYDRYAKYTQLTIDWGSNEPYQVVSSFRSGSTSPWRWGRHSQEKDARRLLKEALMPIPSCSPLLIAFQDCFSRMECVEKLQIPGTPVTPDDAQLQMLNKQIWAQSRKVGMLLSHYPSLLAAKQSLENELKGWCEVLKPKGLGDYSLWPRNFVDEFWRKVVDCDTAQLKPRN</sequence>
<proteinExistence type="predicted"/>
<reference evidence="1" key="1">
    <citation type="journal article" date="2020" name="Stud. Mycol.">
        <title>101 Dothideomycetes genomes: a test case for predicting lifestyles and emergence of pathogens.</title>
        <authorList>
            <person name="Haridas S."/>
            <person name="Albert R."/>
            <person name="Binder M."/>
            <person name="Bloem J."/>
            <person name="Labutti K."/>
            <person name="Salamov A."/>
            <person name="Andreopoulos B."/>
            <person name="Baker S."/>
            <person name="Barry K."/>
            <person name="Bills G."/>
            <person name="Bluhm B."/>
            <person name="Cannon C."/>
            <person name="Castanera R."/>
            <person name="Culley D."/>
            <person name="Daum C."/>
            <person name="Ezra D."/>
            <person name="Gonzalez J."/>
            <person name="Henrissat B."/>
            <person name="Kuo A."/>
            <person name="Liang C."/>
            <person name="Lipzen A."/>
            <person name="Lutzoni F."/>
            <person name="Magnuson J."/>
            <person name="Mondo S."/>
            <person name="Nolan M."/>
            <person name="Ohm R."/>
            <person name="Pangilinan J."/>
            <person name="Park H.-J."/>
            <person name="Ramirez L."/>
            <person name="Alfaro M."/>
            <person name="Sun H."/>
            <person name="Tritt A."/>
            <person name="Yoshinaga Y."/>
            <person name="Zwiers L.-H."/>
            <person name="Turgeon B."/>
            <person name="Goodwin S."/>
            <person name="Spatafora J."/>
            <person name="Crous P."/>
            <person name="Grigoriev I."/>
        </authorList>
    </citation>
    <scope>NUCLEOTIDE SEQUENCE</scope>
    <source>
        <strain evidence="1">CBS 115976</strain>
    </source>
</reference>
<protein>
    <recommendedName>
        <fullName evidence="3">F-box domain-containing protein</fullName>
    </recommendedName>
</protein>
<dbReference type="AlphaFoldDB" id="A0A6A6UN83"/>
<dbReference type="Proteomes" id="UP000799302">
    <property type="component" value="Unassembled WGS sequence"/>
</dbReference>
<evidence type="ECO:0000313" key="2">
    <source>
        <dbReference type="Proteomes" id="UP000799302"/>
    </source>
</evidence>